<reference evidence="1 2" key="2">
    <citation type="submission" date="2018-03" db="EMBL/GenBank/DDBJ databases">
        <title>Genetic Diversity and Phenotypic Plasticity of AHL Mediated Quorum Sensing in Environmental Strains of Vibrio mediterranei.</title>
        <authorList>
            <person name="Lantoine F."/>
            <person name="Vouve F."/>
        </authorList>
    </citation>
    <scope>NUCLEOTIDE SEQUENCE [LARGE SCALE GENOMIC DNA]</scope>
    <source>
        <strain evidence="1 2">17LN0615E</strain>
    </source>
</reference>
<dbReference type="RefSeq" id="WP_096444315.1">
    <property type="nucleotide sequence ID" value="NZ_NWTN01000035.1"/>
</dbReference>
<keyword evidence="2" id="KW-1185">Reference proteome</keyword>
<gene>
    <name evidence="1" type="ORF">COR51_25655</name>
</gene>
<evidence type="ECO:0000313" key="2">
    <source>
        <dbReference type="Proteomes" id="UP000238163"/>
    </source>
</evidence>
<dbReference type="EMBL" id="NWTN01000035">
    <property type="protein sequence ID" value="PRQ64772.1"/>
    <property type="molecule type" value="Genomic_DNA"/>
</dbReference>
<accession>A0ABX5D739</accession>
<reference evidence="1 2" key="1">
    <citation type="submission" date="2017-09" db="EMBL/GenBank/DDBJ databases">
        <authorList>
            <person name="Girard L."/>
            <person name="Lami R."/>
            <person name="Suzuki M."/>
            <person name="Baudart J."/>
        </authorList>
    </citation>
    <scope>NUCLEOTIDE SEQUENCE [LARGE SCALE GENOMIC DNA]</scope>
    <source>
        <strain evidence="1 2">17LN0615E</strain>
    </source>
</reference>
<organism evidence="1 2">
    <name type="scientific">Vibrio mediterranei</name>
    <dbReference type="NCBI Taxonomy" id="689"/>
    <lineage>
        <taxon>Bacteria</taxon>
        <taxon>Pseudomonadati</taxon>
        <taxon>Pseudomonadota</taxon>
        <taxon>Gammaproteobacteria</taxon>
        <taxon>Vibrionales</taxon>
        <taxon>Vibrionaceae</taxon>
        <taxon>Vibrio</taxon>
    </lineage>
</organism>
<name>A0ABX5D739_9VIBR</name>
<comment type="caution">
    <text evidence="1">The sequence shown here is derived from an EMBL/GenBank/DDBJ whole genome shotgun (WGS) entry which is preliminary data.</text>
</comment>
<proteinExistence type="predicted"/>
<evidence type="ECO:0000313" key="1">
    <source>
        <dbReference type="EMBL" id="PRQ64772.1"/>
    </source>
</evidence>
<protein>
    <submittedName>
        <fullName evidence="1">Uncharacterized protein</fullName>
    </submittedName>
</protein>
<dbReference type="Proteomes" id="UP000238163">
    <property type="component" value="Unassembled WGS sequence"/>
</dbReference>
<sequence>MPLLELPPLLTIELRQAIVDDAYFQQHIDQLIRTLDSHLEDPSEVMVFFYLLDTYHYMTLEIHAEAYSLHSHDERLKQKLVDLHAFIQQSSSTPPPEALLTEDDAMTGVNQVVSITFLYLLIADYTVHPQPKRSLEEHLFTFRKRYAIPDNTLIDADKISLRIALDQQYSTTQEWVH</sequence>